<name>A0A1R1RP34_9BACI</name>
<proteinExistence type="predicted"/>
<evidence type="ECO:0000313" key="1">
    <source>
        <dbReference type="EMBL" id="OMI06632.1"/>
    </source>
</evidence>
<dbReference type="Proteomes" id="UP000187367">
    <property type="component" value="Unassembled WGS sequence"/>
</dbReference>
<dbReference type="AlphaFoldDB" id="A0A1R1RP34"/>
<dbReference type="EMBL" id="MTJL01000014">
    <property type="protein sequence ID" value="OMI06632.1"/>
    <property type="molecule type" value="Genomic_DNA"/>
</dbReference>
<accession>A0A1R1QPQ4</accession>
<organism evidence="1 2">
    <name type="scientific">Bacillus swezeyi</name>
    <dbReference type="NCBI Taxonomy" id="1925020"/>
    <lineage>
        <taxon>Bacteria</taxon>
        <taxon>Bacillati</taxon>
        <taxon>Bacillota</taxon>
        <taxon>Bacilli</taxon>
        <taxon>Bacillales</taxon>
        <taxon>Bacillaceae</taxon>
        <taxon>Bacillus</taxon>
    </lineage>
</organism>
<evidence type="ECO:0008006" key="3">
    <source>
        <dbReference type="Google" id="ProtNLM"/>
    </source>
</evidence>
<protein>
    <recommendedName>
        <fullName evidence="3">DUF4065 domain-containing protein</fullName>
    </recommendedName>
</protein>
<comment type="caution">
    <text evidence="1">The sequence shown here is derived from an EMBL/GenBank/DDBJ whole genome shotgun (WGS) entry which is preliminary data.</text>
</comment>
<gene>
    <name evidence="1" type="ORF">BW143_08420</name>
</gene>
<dbReference type="RefSeq" id="WP_076762475.1">
    <property type="nucleotide sequence ID" value="NZ_JARMMI010000005.1"/>
</dbReference>
<accession>A0A1R1RP34</accession>
<keyword evidence="2" id="KW-1185">Reference proteome</keyword>
<evidence type="ECO:0000313" key="2">
    <source>
        <dbReference type="Proteomes" id="UP000187367"/>
    </source>
</evidence>
<sequence length="162" mass="18702">MNAQYLSVHVVHDFIVNRPPSVNSLDDRVIAQKIVYLAGQMGVQCGDYEFSWYKKGPYSPALTRVLYDERHNQSNIDTSQFKIKDALKDQLLPLKQAIEQNRLGLSEADWIELLASVHFLYEEYSYLGLKFVLDKLVSEKPKYERFQAKYALDILAKIGIVD</sequence>
<dbReference type="OrthoDB" id="3035958at2"/>
<reference evidence="1 2" key="1">
    <citation type="submission" date="2017-01" db="EMBL/GenBank/DDBJ databases">
        <title>Bacillus phylogenomics.</title>
        <authorList>
            <person name="Dunlap C."/>
        </authorList>
    </citation>
    <scope>NUCLEOTIDE SEQUENCE [LARGE SCALE GENOMIC DNA]</scope>
    <source>
        <strain evidence="1 2">NRRL B-41282</strain>
    </source>
</reference>